<name>A0ACC3ZEN0_COLTU</name>
<evidence type="ECO:0000313" key="1">
    <source>
        <dbReference type="EMBL" id="KAL0942599.1"/>
    </source>
</evidence>
<dbReference type="EMBL" id="VUJX02000001">
    <property type="protein sequence ID" value="KAL0942599.1"/>
    <property type="molecule type" value="Genomic_DNA"/>
</dbReference>
<keyword evidence="2" id="KW-1185">Reference proteome</keyword>
<proteinExistence type="predicted"/>
<organism evidence="1 2">
    <name type="scientific">Colletotrichum truncatum</name>
    <name type="common">Anthracnose fungus</name>
    <name type="synonym">Colletotrichum capsici</name>
    <dbReference type="NCBI Taxonomy" id="5467"/>
    <lineage>
        <taxon>Eukaryota</taxon>
        <taxon>Fungi</taxon>
        <taxon>Dikarya</taxon>
        <taxon>Ascomycota</taxon>
        <taxon>Pezizomycotina</taxon>
        <taxon>Sordariomycetes</taxon>
        <taxon>Hypocreomycetidae</taxon>
        <taxon>Glomerellales</taxon>
        <taxon>Glomerellaceae</taxon>
        <taxon>Colletotrichum</taxon>
        <taxon>Colletotrichum truncatum species complex</taxon>
    </lineage>
</organism>
<gene>
    <name evidence="1" type="ORF">CTRU02_200485</name>
</gene>
<accession>A0ACC3ZEN0</accession>
<comment type="caution">
    <text evidence="1">The sequence shown here is derived from an EMBL/GenBank/DDBJ whole genome shotgun (WGS) entry which is preliminary data.</text>
</comment>
<sequence>MKAIYAVPATLALVYRAWSHQSLTPAGIVAAVITAIAHAYHPWNLPFALLCVFFLAGTRATKVKKDVKATLTVASQGTPGGEGARTHVQVFANSLMASCLSLLHAYQLNKRKEAIVDTTTPNPSGTLCYSWGGDLLVIGIIANYAAVAADTFSSELGILAKGEPRLITSPTFRKVPRGTNGGVTPLGIAAGALGSMIIVTASMVFLPFCGDTTAGKVGGGLGAWTTQQRSTFMLGMTLWGVLGSLLDSVLGAVFQRSVRDVRSGKIVEGEGGTKVLVSTDSADHADKNQKRAAIKAAALHGEGKHAVAQVDSSAVDDGDASDGKAGVKRYDPGDKHRKSSFGDAQPSRVIETGWDLLDNNDVNFLMAFTMSLGAMGVASWYWGVPLESILDL</sequence>
<protein>
    <submittedName>
        <fullName evidence="1">Duf92 domain protein</fullName>
    </submittedName>
</protein>
<reference evidence="1 2" key="1">
    <citation type="journal article" date="2020" name="Phytopathology">
        <title>Genome Sequence Resources of Colletotrichum truncatum, C. plurivorum, C. musicola, and C. sojae: Four Species Pathogenic to Soybean (Glycine max).</title>
        <authorList>
            <person name="Rogerio F."/>
            <person name="Boufleur T.R."/>
            <person name="Ciampi-Guillardi M."/>
            <person name="Sukno S.A."/>
            <person name="Thon M.R."/>
            <person name="Massola Junior N.S."/>
            <person name="Baroncelli R."/>
        </authorList>
    </citation>
    <scope>NUCLEOTIDE SEQUENCE [LARGE SCALE GENOMIC DNA]</scope>
    <source>
        <strain evidence="1 2">CMES1059</strain>
    </source>
</reference>
<dbReference type="Proteomes" id="UP000805649">
    <property type="component" value="Unassembled WGS sequence"/>
</dbReference>
<evidence type="ECO:0000313" key="2">
    <source>
        <dbReference type="Proteomes" id="UP000805649"/>
    </source>
</evidence>